<sequence>MGMENTTKTSTDINIQLEVADPAAAAASYAAAFGLGDRIGFRASQAPTSGFRGFLLSLVVSQPSTVDSLVGTAIEAGFTVLAPAKKSLWGYGAVLQAPDGTVWKVDTSKKKDVGPFTREIDNLVLLLGVADVKASKQFYVDRGLTVAKSFGGKYAEFENQGSSVSLAMYPRKAAAKDAGMSPEGSGSHRIVMDSGIGAFVDPDGFVWEATA</sequence>
<organism evidence="1 2">
    <name type="scientific">Nocardia pseudobrasiliensis</name>
    <dbReference type="NCBI Taxonomy" id="45979"/>
    <lineage>
        <taxon>Bacteria</taxon>
        <taxon>Bacillati</taxon>
        <taxon>Actinomycetota</taxon>
        <taxon>Actinomycetes</taxon>
        <taxon>Mycobacteriales</taxon>
        <taxon>Nocardiaceae</taxon>
        <taxon>Nocardia</taxon>
    </lineage>
</organism>
<reference evidence="1 2" key="1">
    <citation type="submission" date="2018-07" db="EMBL/GenBank/DDBJ databases">
        <title>Genomic Encyclopedia of Type Strains, Phase IV (KMG-IV): sequencing the most valuable type-strain genomes for metagenomic binning, comparative biology and taxonomic classification.</title>
        <authorList>
            <person name="Goeker M."/>
        </authorList>
    </citation>
    <scope>NUCLEOTIDE SEQUENCE [LARGE SCALE GENOMIC DNA]</scope>
    <source>
        <strain evidence="1 2">DSM 44290</strain>
    </source>
</reference>
<protein>
    <recommendedName>
        <fullName evidence="3">Lactoylglutathione lyase</fullName>
    </recommendedName>
</protein>
<name>A0A370I7Z4_9NOCA</name>
<dbReference type="PANTHER" id="PTHR36503:SF1">
    <property type="entry name" value="BLR2520 PROTEIN"/>
    <property type="match status" value="1"/>
</dbReference>
<evidence type="ECO:0008006" key="3">
    <source>
        <dbReference type="Google" id="ProtNLM"/>
    </source>
</evidence>
<dbReference type="Gene3D" id="3.10.180.10">
    <property type="entry name" value="2,3-Dihydroxybiphenyl 1,2-Dioxygenase, domain 1"/>
    <property type="match status" value="2"/>
</dbReference>
<dbReference type="AlphaFoldDB" id="A0A370I7Z4"/>
<evidence type="ECO:0000313" key="1">
    <source>
        <dbReference type="EMBL" id="RDI66835.1"/>
    </source>
</evidence>
<proteinExistence type="predicted"/>
<accession>A0A370I7Z4</accession>
<dbReference type="SUPFAM" id="SSF54593">
    <property type="entry name" value="Glyoxalase/Bleomycin resistance protein/Dihydroxybiphenyl dioxygenase"/>
    <property type="match status" value="2"/>
</dbReference>
<dbReference type="InterPro" id="IPR029068">
    <property type="entry name" value="Glyas_Bleomycin-R_OHBP_Dase"/>
</dbReference>
<gene>
    <name evidence="1" type="ORF">DFR76_104588</name>
</gene>
<keyword evidence="2" id="KW-1185">Reference proteome</keyword>
<dbReference type="STRING" id="1210086.GCA_001613105_01784"/>
<dbReference type="Proteomes" id="UP000254869">
    <property type="component" value="Unassembled WGS sequence"/>
</dbReference>
<dbReference type="PANTHER" id="PTHR36503">
    <property type="entry name" value="BLR2520 PROTEIN"/>
    <property type="match status" value="1"/>
</dbReference>
<dbReference type="EMBL" id="QQBC01000004">
    <property type="protein sequence ID" value="RDI66835.1"/>
    <property type="molecule type" value="Genomic_DNA"/>
</dbReference>
<evidence type="ECO:0000313" key="2">
    <source>
        <dbReference type="Proteomes" id="UP000254869"/>
    </source>
</evidence>
<comment type="caution">
    <text evidence="1">The sequence shown here is derived from an EMBL/GenBank/DDBJ whole genome shotgun (WGS) entry which is preliminary data.</text>
</comment>